<evidence type="ECO:0000256" key="2">
    <source>
        <dbReference type="ARBA" id="ARBA00006706"/>
    </source>
</evidence>
<dbReference type="PANTHER" id="PTHR12001:SF69">
    <property type="entry name" value="ALL TRANS-POLYPRENYL-DIPHOSPHATE SYNTHASE PDSS1"/>
    <property type="match status" value="1"/>
</dbReference>
<dbReference type="SFLD" id="SFLDS00005">
    <property type="entry name" value="Isoprenoid_Synthase_Type_I"/>
    <property type="match status" value="1"/>
</dbReference>
<evidence type="ECO:0000256" key="3">
    <source>
        <dbReference type="ARBA" id="ARBA00022679"/>
    </source>
</evidence>
<dbReference type="GO" id="GO:1901663">
    <property type="term" value="P:quinone biosynthetic process"/>
    <property type="evidence" value="ECO:0007669"/>
    <property type="project" value="UniProtKB-ARBA"/>
</dbReference>
<dbReference type="CDD" id="cd00685">
    <property type="entry name" value="Trans_IPPS_HT"/>
    <property type="match status" value="1"/>
</dbReference>
<keyword evidence="4" id="KW-0479">Metal-binding</keyword>
<dbReference type="GO" id="GO:0046872">
    <property type="term" value="F:metal ion binding"/>
    <property type="evidence" value="ECO:0007669"/>
    <property type="project" value="UniProtKB-KW"/>
</dbReference>
<dbReference type="EMBL" id="JALLPJ020000735">
    <property type="protein sequence ID" value="KAL3784223.1"/>
    <property type="molecule type" value="Genomic_DNA"/>
</dbReference>
<dbReference type="AlphaFoldDB" id="A0ABD3P8D2"/>
<gene>
    <name evidence="7" type="ORF">ACHAWO_005654</name>
</gene>
<comment type="caution">
    <text evidence="7">The sequence shown here is derived from an EMBL/GenBank/DDBJ whole genome shotgun (WGS) entry which is preliminary data.</text>
</comment>
<sequence length="523" mass="57445">MSSSLFFSRRTNLNTYMCRLIASCRRSERAVNRFTQHLAHANDRQLEISKHHTIRPYSSALPIDAIKDSIKSSLLEEAAKRDSPFWDEKHIKPHKVNGINGLNGLNGCHQLKYSKVDIEKRLSDVVDVDTPLNKPDPLDEWHLEAVSPHNTERGLNGASRPSNKKVAVRIPARVAPLDSSINDPFVLSRPDVHDISATIGNDLVGTDHPVLNSAARYFFTNEDDGKGKGKQVRPVMVMLLSRAMMQMGTSDMPHLNNHALKSQRRLAEITEMIHTASLFHDDVIDNADTRRGKPAAHKAFGNKMAILAGDYLLARASICLARLRNVDVVECMSTVIEHLVRGEVLQIKDSRTGVADIEGYLRKNFYKTASLMAYSCKSAALLGAGHGGNVTSEMVEAAYRYGKHIGVSFQLIDDALDFEGSAISLGKPALADLNAGLSTAPVFFAAETHGDELIPAMVRKFKGEGDIDLALNCIQDAGGVIRTKELAAIHAELAIDAVVKALEPSPYRDSLVHLACRVVVRSR</sequence>
<evidence type="ECO:0000256" key="1">
    <source>
        <dbReference type="ARBA" id="ARBA00001946"/>
    </source>
</evidence>
<evidence type="ECO:0000256" key="5">
    <source>
        <dbReference type="ARBA" id="ARBA00022842"/>
    </source>
</evidence>
<organism evidence="7 8">
    <name type="scientific">Cyclotella atomus</name>
    <dbReference type="NCBI Taxonomy" id="382360"/>
    <lineage>
        <taxon>Eukaryota</taxon>
        <taxon>Sar</taxon>
        <taxon>Stramenopiles</taxon>
        <taxon>Ochrophyta</taxon>
        <taxon>Bacillariophyta</taxon>
        <taxon>Coscinodiscophyceae</taxon>
        <taxon>Thalassiosirophycidae</taxon>
        <taxon>Stephanodiscales</taxon>
        <taxon>Stephanodiscaceae</taxon>
        <taxon>Cyclotella</taxon>
    </lineage>
</organism>
<evidence type="ECO:0000313" key="8">
    <source>
        <dbReference type="Proteomes" id="UP001530400"/>
    </source>
</evidence>
<protein>
    <submittedName>
        <fullName evidence="7">Uncharacterized protein</fullName>
    </submittedName>
</protein>
<dbReference type="InterPro" id="IPR008949">
    <property type="entry name" value="Isoprenoid_synthase_dom_sf"/>
</dbReference>
<keyword evidence="6" id="KW-0414">Isoprene biosynthesis</keyword>
<keyword evidence="5" id="KW-0460">Magnesium</keyword>
<dbReference type="GO" id="GO:0008299">
    <property type="term" value="P:isoprenoid biosynthetic process"/>
    <property type="evidence" value="ECO:0007669"/>
    <property type="project" value="UniProtKB-KW"/>
</dbReference>
<proteinExistence type="inferred from homology"/>
<accession>A0ABD3P8D2</accession>
<evidence type="ECO:0000256" key="6">
    <source>
        <dbReference type="ARBA" id="ARBA00023229"/>
    </source>
</evidence>
<keyword evidence="8" id="KW-1185">Reference proteome</keyword>
<reference evidence="7 8" key="1">
    <citation type="submission" date="2024-10" db="EMBL/GenBank/DDBJ databases">
        <title>Updated reference genomes for cyclostephanoid diatoms.</title>
        <authorList>
            <person name="Roberts W.R."/>
            <person name="Alverson A.J."/>
        </authorList>
    </citation>
    <scope>NUCLEOTIDE SEQUENCE [LARGE SCALE GENOMIC DNA]</scope>
    <source>
        <strain evidence="7 8">AJA010-31</strain>
    </source>
</reference>
<evidence type="ECO:0000313" key="7">
    <source>
        <dbReference type="EMBL" id="KAL3784223.1"/>
    </source>
</evidence>
<comment type="similarity">
    <text evidence="2">Belongs to the FPP/GGPP synthase family.</text>
</comment>
<dbReference type="Pfam" id="PF00348">
    <property type="entry name" value="polyprenyl_synt"/>
    <property type="match status" value="1"/>
</dbReference>
<keyword evidence="3" id="KW-0808">Transferase</keyword>
<dbReference type="GO" id="GO:0016740">
    <property type="term" value="F:transferase activity"/>
    <property type="evidence" value="ECO:0007669"/>
    <property type="project" value="UniProtKB-KW"/>
</dbReference>
<comment type="cofactor">
    <cofactor evidence="1">
        <name>Mg(2+)</name>
        <dbReference type="ChEBI" id="CHEBI:18420"/>
    </cofactor>
</comment>
<dbReference type="Gene3D" id="1.10.600.10">
    <property type="entry name" value="Farnesyl Diphosphate Synthase"/>
    <property type="match status" value="1"/>
</dbReference>
<name>A0ABD3P8D2_9STRA</name>
<dbReference type="Proteomes" id="UP001530400">
    <property type="component" value="Unassembled WGS sequence"/>
</dbReference>
<dbReference type="InterPro" id="IPR000092">
    <property type="entry name" value="Polyprenyl_synt"/>
</dbReference>
<dbReference type="PANTHER" id="PTHR12001">
    <property type="entry name" value="GERANYLGERANYL PYROPHOSPHATE SYNTHASE"/>
    <property type="match status" value="1"/>
</dbReference>
<dbReference type="SUPFAM" id="SSF48576">
    <property type="entry name" value="Terpenoid synthases"/>
    <property type="match status" value="1"/>
</dbReference>
<evidence type="ECO:0000256" key="4">
    <source>
        <dbReference type="ARBA" id="ARBA00022723"/>
    </source>
</evidence>